<gene>
    <name evidence="1" type="ORF">PBRA_002766</name>
</gene>
<dbReference type="Proteomes" id="UP000039324">
    <property type="component" value="Unassembled WGS sequence"/>
</dbReference>
<evidence type="ECO:0000313" key="2">
    <source>
        <dbReference type="Proteomes" id="UP000039324"/>
    </source>
</evidence>
<dbReference type="AlphaFoldDB" id="A0A0G4J602"/>
<protein>
    <submittedName>
        <fullName evidence="1">Uncharacterized protein</fullName>
    </submittedName>
</protein>
<keyword evidence="2" id="KW-1185">Reference proteome</keyword>
<name>A0A0G4J602_PLABS</name>
<organism evidence="1 2">
    <name type="scientific">Plasmodiophora brassicae</name>
    <name type="common">Clubroot disease agent</name>
    <dbReference type="NCBI Taxonomy" id="37360"/>
    <lineage>
        <taxon>Eukaryota</taxon>
        <taxon>Sar</taxon>
        <taxon>Rhizaria</taxon>
        <taxon>Endomyxa</taxon>
        <taxon>Phytomyxea</taxon>
        <taxon>Plasmodiophorida</taxon>
        <taxon>Plasmodiophoridae</taxon>
        <taxon>Plasmodiophora</taxon>
    </lineage>
</organism>
<reference evidence="1 2" key="1">
    <citation type="submission" date="2015-02" db="EMBL/GenBank/DDBJ databases">
        <authorList>
            <person name="Chooi Y.-H."/>
        </authorList>
    </citation>
    <scope>NUCLEOTIDE SEQUENCE [LARGE SCALE GENOMIC DNA]</scope>
    <source>
        <strain evidence="1">E3</strain>
    </source>
</reference>
<evidence type="ECO:0000313" key="1">
    <source>
        <dbReference type="EMBL" id="CEP02799.1"/>
    </source>
</evidence>
<proteinExistence type="predicted"/>
<dbReference type="EMBL" id="CDSF01000133">
    <property type="protein sequence ID" value="CEP02799.1"/>
    <property type="molecule type" value="Genomic_DNA"/>
</dbReference>
<sequence length="176" mass="18959">MLVHVGGPDRELTQHRSVRRLTTNLSRHQIKRAGALRARPETGWLKVVHTRPPQGRGQFGQSAFGVIAAADGSHLDSTSFAKVVQDVPEISAGCQRVQVVDDLAGLLRHEQVGLMVNMTVGGGDARIDVIIAEDVQPQGLTCDQVLEPVAVTPILAIVVDCAGDDDDGMRQGSYHW</sequence>
<accession>A0A0G4J602</accession>